<gene>
    <name evidence="1" type="ORF">B1526_1561</name>
</gene>
<comment type="caution">
    <text evidence="1">The sequence shown here is derived from an EMBL/GenBank/DDBJ whole genome shotgun (WGS) entry which is preliminary data.</text>
</comment>
<reference evidence="1 2" key="1">
    <citation type="journal article" date="2017" name="ISME J.">
        <title>Unveiling bifidobacterial biogeography across the mammalian branch of the tree of life.</title>
        <authorList>
            <person name="Milani C."/>
            <person name="Mangifesta M."/>
            <person name="Mancabelli L."/>
            <person name="Lugli G.A."/>
            <person name="James K."/>
            <person name="Duranti S."/>
            <person name="Turroni F."/>
            <person name="Ferrario C."/>
            <person name="Ossiprandi M.C."/>
            <person name="van Sinderen D."/>
            <person name="Ventura M."/>
        </authorList>
    </citation>
    <scope>NUCLEOTIDE SEQUENCE [LARGE SCALE GENOMIC DNA]</scope>
    <source>
        <strain evidence="2">Ham19E</strain>
    </source>
</reference>
<evidence type="ECO:0000313" key="1">
    <source>
        <dbReference type="EMBL" id="PAU67061.1"/>
    </source>
</evidence>
<accession>A0A2A2EDG6</accession>
<sequence length="78" mass="8708">MRRPKIRTISTTAGKAVVFRAFMPQAYALHGGMTRQYGIAARRRDDEWSGGGCVPDTNGCTPRRRRTAQPSAAYGWTY</sequence>
<dbReference type="EMBL" id="MVOH01000017">
    <property type="protein sequence ID" value="PAU67061.1"/>
    <property type="molecule type" value="Genomic_DNA"/>
</dbReference>
<organism evidence="1 2">
    <name type="scientific">Bifidobacterium criceti</name>
    <dbReference type="NCBI Taxonomy" id="1960969"/>
    <lineage>
        <taxon>Bacteria</taxon>
        <taxon>Bacillati</taxon>
        <taxon>Actinomycetota</taxon>
        <taxon>Actinomycetes</taxon>
        <taxon>Bifidobacteriales</taxon>
        <taxon>Bifidobacteriaceae</taxon>
        <taxon>Bifidobacterium</taxon>
    </lineage>
</organism>
<protein>
    <submittedName>
        <fullName evidence="1">Uncharacterized protein</fullName>
    </submittedName>
</protein>
<keyword evidence="2" id="KW-1185">Reference proteome</keyword>
<proteinExistence type="predicted"/>
<dbReference type="Proteomes" id="UP000218399">
    <property type="component" value="Unassembled WGS sequence"/>
</dbReference>
<evidence type="ECO:0000313" key="2">
    <source>
        <dbReference type="Proteomes" id="UP000218399"/>
    </source>
</evidence>
<dbReference type="AlphaFoldDB" id="A0A2A2EDG6"/>
<name>A0A2A2EDG6_9BIFI</name>